<dbReference type="PANTHER" id="PTHR43179:SF7">
    <property type="entry name" value="RHAMNOSYLTRANSFERASE WBBL"/>
    <property type="match status" value="1"/>
</dbReference>
<evidence type="ECO:0000313" key="3">
    <source>
        <dbReference type="EMBL" id="MBB6694143.1"/>
    </source>
</evidence>
<name>A0A841U798_9BACL</name>
<evidence type="ECO:0000256" key="1">
    <source>
        <dbReference type="SAM" id="MobiDB-lite"/>
    </source>
</evidence>
<keyword evidence="4" id="KW-1185">Reference proteome</keyword>
<reference evidence="3 4" key="1">
    <citation type="submission" date="2020-08" db="EMBL/GenBank/DDBJ databases">
        <title>Cohnella phylogeny.</title>
        <authorList>
            <person name="Dunlap C."/>
        </authorList>
    </citation>
    <scope>NUCLEOTIDE SEQUENCE [LARGE SCALE GENOMIC DNA]</scope>
    <source>
        <strain evidence="3 4">DSM 25239</strain>
    </source>
</reference>
<dbReference type="CDD" id="cd04186">
    <property type="entry name" value="GT_2_like_c"/>
    <property type="match status" value="1"/>
</dbReference>
<dbReference type="InterPro" id="IPR001173">
    <property type="entry name" value="Glyco_trans_2-like"/>
</dbReference>
<dbReference type="AlphaFoldDB" id="A0A841U798"/>
<sequence>MKASSPRTRRASARPPASRRARARGRGKTRTATVAKRFEEGFGEGYREGVQAGLHSFATGFEGTSIVIPTYNQLDMLRQCIASIMDNTDLPYEIIVVDNASTDGTASYLQMLGGQVRYRTLEANKGFSGAVNVGLMMAKGSTIVLLNNDTVVAERWLDNLLACLNSDPRIGMVGPVTNYISGEQQIEVPYADIRDMPAFAREFNRSNPALWRRTDRLVGFCVLFRRELFRQVGYFDEGFELGNFEDDDFCIRVRMLGRSLVIARDTFIHHYGSVSMKALGDRFMLVNDRNQHYFLDKWLNPYEWIHRILQLTDESGRSGYDMAALFPSGVAVKGLGATVYWIDGGVRRPVEGVLSIPIARLSMVDIQRWPAAEPISAVEAERRWLATEGPNREPQGLVRLPGGAIFLIRGRTARRVISPSALEGWHLHEKPFREIEPEELAEFEEGLPVIAPPQLRQAL</sequence>
<dbReference type="PANTHER" id="PTHR43179">
    <property type="entry name" value="RHAMNOSYLTRANSFERASE WBBL"/>
    <property type="match status" value="1"/>
</dbReference>
<dbReference type="EMBL" id="JACJVR010000086">
    <property type="protein sequence ID" value="MBB6694143.1"/>
    <property type="molecule type" value="Genomic_DNA"/>
</dbReference>
<comment type="caution">
    <text evidence="3">The sequence shown here is derived from an EMBL/GenBank/DDBJ whole genome shotgun (WGS) entry which is preliminary data.</text>
</comment>
<dbReference type="Gene3D" id="3.90.550.10">
    <property type="entry name" value="Spore Coat Polysaccharide Biosynthesis Protein SpsA, Chain A"/>
    <property type="match status" value="1"/>
</dbReference>
<gene>
    <name evidence="3" type="ORF">H7B90_22325</name>
</gene>
<dbReference type="Proteomes" id="UP000553776">
    <property type="component" value="Unassembled WGS sequence"/>
</dbReference>
<feature type="region of interest" description="Disordered" evidence="1">
    <location>
        <begin position="1"/>
        <end position="31"/>
    </location>
</feature>
<accession>A0A841U798</accession>
<keyword evidence="3" id="KW-0808">Transferase</keyword>
<evidence type="ECO:0000259" key="2">
    <source>
        <dbReference type="Pfam" id="PF00535"/>
    </source>
</evidence>
<dbReference type="SUPFAM" id="SSF53448">
    <property type="entry name" value="Nucleotide-diphospho-sugar transferases"/>
    <property type="match status" value="1"/>
</dbReference>
<dbReference type="Pfam" id="PF00535">
    <property type="entry name" value="Glycos_transf_2"/>
    <property type="match status" value="1"/>
</dbReference>
<dbReference type="GO" id="GO:0016740">
    <property type="term" value="F:transferase activity"/>
    <property type="evidence" value="ECO:0007669"/>
    <property type="project" value="UniProtKB-KW"/>
</dbReference>
<organism evidence="3 4">
    <name type="scientific">Cohnella xylanilytica</name>
    <dbReference type="NCBI Taxonomy" id="557555"/>
    <lineage>
        <taxon>Bacteria</taxon>
        <taxon>Bacillati</taxon>
        <taxon>Bacillota</taxon>
        <taxon>Bacilli</taxon>
        <taxon>Bacillales</taxon>
        <taxon>Paenibacillaceae</taxon>
        <taxon>Cohnella</taxon>
    </lineage>
</organism>
<feature type="domain" description="Glycosyltransferase 2-like" evidence="2">
    <location>
        <begin position="65"/>
        <end position="232"/>
    </location>
</feature>
<feature type="compositionally biased region" description="Basic residues" evidence="1">
    <location>
        <begin position="7"/>
        <end position="29"/>
    </location>
</feature>
<proteinExistence type="predicted"/>
<evidence type="ECO:0000313" key="4">
    <source>
        <dbReference type="Proteomes" id="UP000553776"/>
    </source>
</evidence>
<protein>
    <submittedName>
        <fullName evidence="3">Glycosyltransferase family 2 protein</fullName>
    </submittedName>
</protein>
<dbReference type="InterPro" id="IPR029044">
    <property type="entry name" value="Nucleotide-diphossugar_trans"/>
</dbReference>